<dbReference type="PANTHER" id="PTHR42920">
    <property type="entry name" value="OS03G0707200 PROTEIN-RELATED"/>
    <property type="match status" value="1"/>
</dbReference>
<evidence type="ECO:0000256" key="6">
    <source>
        <dbReference type="SAM" id="MobiDB-lite"/>
    </source>
</evidence>
<protein>
    <recommendedName>
        <fullName evidence="8">EamA domain-containing protein</fullName>
    </recommendedName>
</protein>
<dbReference type="VEuPathDB" id="CryptoDB:Cvel_11688"/>
<keyword evidence="3 7" id="KW-0812">Transmembrane</keyword>
<name>A0A0G4I7K5_9ALVE</name>
<keyword evidence="4 7" id="KW-1133">Transmembrane helix</keyword>
<gene>
    <name evidence="9" type="ORF">Cvel_11688</name>
</gene>
<dbReference type="AlphaFoldDB" id="A0A0G4I7K5"/>
<feature type="transmembrane region" description="Helical" evidence="7">
    <location>
        <begin position="169"/>
        <end position="187"/>
    </location>
</feature>
<keyword evidence="2" id="KW-1003">Cell membrane</keyword>
<evidence type="ECO:0000256" key="4">
    <source>
        <dbReference type="ARBA" id="ARBA00022989"/>
    </source>
</evidence>
<sequence length="371" mass="38723">MEARAIEVAKGRVFGFPLLPHLGTQHSIIKIAETETGGGGGPSPALLNFCRFLVASVFFTPWLPSPTAGDGRDGETVSSPVGWEGGKGTENEGEGSEKGPLAGLFQRAPPELGPSTWRAGVELGFWMFLGYALQAVGLETTSASRSAFLLYLNVKFVPFFARVLLGRDISLATWVSALLAVAGTFLLSNDGSPPVEGDLWSIAAAAASAIFILRLEGAAGKFPAAALNAASLFAVAGFCGVWLVADTFREAWRDGAGMPKLGVQLERWKGELSGPGRETAGEAVVYLGVVTTALSNFIQTVGQRRVPAETAALIFATDPVWAALFAYLWLGETLGAQGLAGAALILGAAVSQQVGLLGSGNPKEDSERQVE</sequence>
<reference evidence="9" key="1">
    <citation type="submission" date="2014-11" db="EMBL/GenBank/DDBJ databases">
        <authorList>
            <person name="Otto D Thomas"/>
            <person name="Naeem Raeece"/>
        </authorList>
    </citation>
    <scope>NUCLEOTIDE SEQUENCE</scope>
</reference>
<comment type="subcellular location">
    <subcellularLocation>
        <location evidence="1">Cell membrane</location>
        <topology evidence="1">Multi-pass membrane protein</topology>
    </subcellularLocation>
</comment>
<dbReference type="SUPFAM" id="SSF103481">
    <property type="entry name" value="Multidrug resistance efflux transporter EmrE"/>
    <property type="match status" value="2"/>
</dbReference>
<dbReference type="Pfam" id="PF00892">
    <property type="entry name" value="EamA"/>
    <property type="match status" value="2"/>
</dbReference>
<evidence type="ECO:0000313" key="9">
    <source>
        <dbReference type="EMBL" id="CEM53048.1"/>
    </source>
</evidence>
<dbReference type="InterPro" id="IPR000620">
    <property type="entry name" value="EamA_dom"/>
</dbReference>
<evidence type="ECO:0000256" key="3">
    <source>
        <dbReference type="ARBA" id="ARBA00022692"/>
    </source>
</evidence>
<dbReference type="PhylomeDB" id="A0A0G4I7K5"/>
<dbReference type="InterPro" id="IPR051258">
    <property type="entry name" value="Diverse_Substrate_Transporter"/>
</dbReference>
<keyword evidence="5 7" id="KW-0472">Membrane</keyword>
<proteinExistence type="predicted"/>
<feature type="transmembrane region" description="Helical" evidence="7">
    <location>
        <begin position="222"/>
        <end position="245"/>
    </location>
</feature>
<evidence type="ECO:0000256" key="2">
    <source>
        <dbReference type="ARBA" id="ARBA00022475"/>
    </source>
</evidence>
<dbReference type="PANTHER" id="PTHR42920:SF5">
    <property type="entry name" value="EAMA DOMAIN-CONTAINING PROTEIN"/>
    <property type="match status" value="1"/>
</dbReference>
<feature type="region of interest" description="Disordered" evidence="6">
    <location>
        <begin position="68"/>
        <end position="104"/>
    </location>
</feature>
<dbReference type="GO" id="GO:0005886">
    <property type="term" value="C:plasma membrane"/>
    <property type="evidence" value="ECO:0007669"/>
    <property type="project" value="UniProtKB-SubCell"/>
</dbReference>
<organism evidence="9">
    <name type="scientific">Chromera velia CCMP2878</name>
    <dbReference type="NCBI Taxonomy" id="1169474"/>
    <lineage>
        <taxon>Eukaryota</taxon>
        <taxon>Sar</taxon>
        <taxon>Alveolata</taxon>
        <taxon>Colpodellida</taxon>
        <taxon>Chromeraceae</taxon>
        <taxon>Chromera</taxon>
    </lineage>
</organism>
<feature type="domain" description="EamA" evidence="8">
    <location>
        <begin position="105"/>
        <end position="188"/>
    </location>
</feature>
<accession>A0A0G4I7K5</accession>
<dbReference type="InterPro" id="IPR037185">
    <property type="entry name" value="EmrE-like"/>
</dbReference>
<evidence type="ECO:0000256" key="1">
    <source>
        <dbReference type="ARBA" id="ARBA00004651"/>
    </source>
</evidence>
<feature type="domain" description="EamA" evidence="8">
    <location>
        <begin position="197"/>
        <end position="349"/>
    </location>
</feature>
<evidence type="ECO:0000256" key="5">
    <source>
        <dbReference type="ARBA" id="ARBA00023136"/>
    </source>
</evidence>
<evidence type="ECO:0000256" key="7">
    <source>
        <dbReference type="SAM" id="Phobius"/>
    </source>
</evidence>
<dbReference type="EMBL" id="CDMZ01005485">
    <property type="protein sequence ID" value="CEM53048.1"/>
    <property type="molecule type" value="Genomic_DNA"/>
</dbReference>
<evidence type="ECO:0000259" key="8">
    <source>
        <dbReference type="Pfam" id="PF00892"/>
    </source>
</evidence>